<evidence type="ECO:0000313" key="1">
    <source>
        <dbReference type="EMBL" id="SFN32607.1"/>
    </source>
</evidence>
<evidence type="ECO:0000313" key="2">
    <source>
        <dbReference type="Proteomes" id="UP000183107"/>
    </source>
</evidence>
<dbReference type="OrthoDB" id="8563183at2"/>
<sequence length="114" mass="12083">MQANLNRANTFELSGKSIHVTYTSTGISGQPTFSYRDDRLSRSFSGEEIRVADTELGQLITVTLEAIPDFKVVTVTLALPVVTVPQANTPIGITVPGITVTNPTTIGGPKLLGP</sequence>
<dbReference type="EMBL" id="FOVJ01000001">
    <property type="protein sequence ID" value="SFN32607.1"/>
    <property type="molecule type" value="Genomic_DNA"/>
</dbReference>
<dbReference type="AlphaFoldDB" id="A0A1I4Y3I8"/>
<organism evidence="1 2">
    <name type="scientific">Nitrosospira briensis</name>
    <dbReference type="NCBI Taxonomy" id="35799"/>
    <lineage>
        <taxon>Bacteria</taxon>
        <taxon>Pseudomonadati</taxon>
        <taxon>Pseudomonadota</taxon>
        <taxon>Betaproteobacteria</taxon>
        <taxon>Nitrosomonadales</taxon>
        <taxon>Nitrosomonadaceae</taxon>
        <taxon>Nitrosospira</taxon>
    </lineage>
</organism>
<dbReference type="Proteomes" id="UP000183107">
    <property type="component" value="Unassembled WGS sequence"/>
</dbReference>
<name>A0A1I4Y3I8_9PROT</name>
<dbReference type="RefSeq" id="WP_143071859.1">
    <property type="nucleotide sequence ID" value="NZ_FOVJ01000001.1"/>
</dbReference>
<gene>
    <name evidence="1" type="ORF">SAMN05216386_0489</name>
</gene>
<protein>
    <submittedName>
        <fullName evidence="1">Uncharacterized protein</fullName>
    </submittedName>
</protein>
<keyword evidence="2" id="KW-1185">Reference proteome</keyword>
<proteinExistence type="predicted"/>
<accession>A0A1I4Y3I8</accession>
<reference evidence="2" key="1">
    <citation type="submission" date="2016-10" db="EMBL/GenBank/DDBJ databases">
        <authorList>
            <person name="Varghese N."/>
        </authorList>
    </citation>
    <scope>NUCLEOTIDE SEQUENCE [LARGE SCALE GENOMIC DNA]</scope>
    <source>
        <strain evidence="2">Nsp8</strain>
    </source>
</reference>